<reference evidence="3" key="1">
    <citation type="submission" date="2012-05" db="EMBL/GenBank/DDBJ databases">
        <authorList>
            <person name="McIlroy S."/>
        </authorList>
    </citation>
    <scope>NUCLEOTIDE SEQUENCE</scope>
    <source>
        <strain evidence="3">Ben 74</strain>
    </source>
</reference>
<protein>
    <submittedName>
        <fullName evidence="3">Uncharacterized protein</fullName>
    </submittedName>
</protein>
<dbReference type="AlphaFoldDB" id="A0A077MBL0"/>
<sequence>MEDWGITRVVKHYDLDRVRLGAERSARASPRVGRGIHDLDAARLTDAVTGLVDAGLVDYKERCDTLRPITHPPRLPPGQGPAPRHRRSPQGASWRGCRHG</sequence>
<name>A0A077MBL0_9MICO</name>
<dbReference type="EMBL" id="CAJC01000026">
    <property type="protein sequence ID" value="CCI51754.1"/>
    <property type="molecule type" value="Genomic_DNA"/>
</dbReference>
<evidence type="ECO:0000313" key="3">
    <source>
        <dbReference type="EMBL" id="CCI52247.1"/>
    </source>
</evidence>
<evidence type="ECO:0000313" key="2">
    <source>
        <dbReference type="EMBL" id="CCI51754.1"/>
    </source>
</evidence>
<gene>
    <name evidence="2" type="ORF">BN13_1210007</name>
    <name evidence="3" type="ORF">BN13_1510007</name>
</gene>
<feature type="compositionally biased region" description="Pro residues" evidence="1">
    <location>
        <begin position="70"/>
        <end position="80"/>
    </location>
</feature>
<reference evidence="3 4" key="2">
    <citation type="journal article" date="2013" name="ISME J.">
        <title>A metabolic model for members of the genus Tetrasphaera involved in enhanced biological phosphorus removal.</title>
        <authorList>
            <person name="Kristiansen R."/>
            <person name="Nguyen H.T.T."/>
            <person name="Saunders A.M."/>
            <person name="Nielsen J.L."/>
            <person name="Wimmer R."/>
            <person name="Le V.Q."/>
            <person name="McIlroy S.J."/>
            <person name="Petrovski S."/>
            <person name="Seviour R.J."/>
            <person name="Calteau A."/>
            <person name="Nielsen K.L."/>
            <person name="Nielsen P.H."/>
        </authorList>
    </citation>
    <scope>NUCLEOTIDE SEQUENCE [LARGE SCALE GENOMIC DNA]</scope>
    <source>
        <strain evidence="3 4">Ben 74</strain>
    </source>
</reference>
<keyword evidence="4" id="KW-1185">Reference proteome</keyword>
<proteinExistence type="predicted"/>
<comment type="caution">
    <text evidence="3">The sequence shown here is derived from an EMBL/GenBank/DDBJ whole genome shotgun (WGS) entry which is preliminary data.</text>
</comment>
<feature type="region of interest" description="Disordered" evidence="1">
    <location>
        <begin position="66"/>
        <end position="100"/>
    </location>
</feature>
<accession>A0A077MBL0</accession>
<dbReference type="EMBL" id="CAJC01000059">
    <property type="protein sequence ID" value="CCI52247.1"/>
    <property type="molecule type" value="Genomic_DNA"/>
</dbReference>
<organism evidence="3 4">
    <name type="scientific">Nostocoides jenkinsii Ben 74</name>
    <dbReference type="NCBI Taxonomy" id="1193518"/>
    <lineage>
        <taxon>Bacteria</taxon>
        <taxon>Bacillati</taxon>
        <taxon>Actinomycetota</taxon>
        <taxon>Actinomycetes</taxon>
        <taxon>Micrococcales</taxon>
        <taxon>Intrasporangiaceae</taxon>
        <taxon>Nostocoides</taxon>
    </lineage>
</organism>
<evidence type="ECO:0000313" key="4">
    <source>
        <dbReference type="Proteomes" id="UP000035720"/>
    </source>
</evidence>
<dbReference type="STRING" id="1193518.BN13_1210007"/>
<evidence type="ECO:0000256" key="1">
    <source>
        <dbReference type="SAM" id="MobiDB-lite"/>
    </source>
</evidence>
<dbReference type="Proteomes" id="UP000035720">
    <property type="component" value="Unassembled WGS sequence"/>
</dbReference>